<reference evidence="4" key="1">
    <citation type="journal article" date="2021" name="PeerJ">
        <title>Extensive microbial diversity within the chicken gut microbiome revealed by metagenomics and culture.</title>
        <authorList>
            <person name="Gilroy R."/>
            <person name="Ravi A."/>
            <person name="Getino M."/>
            <person name="Pursley I."/>
            <person name="Horton D.L."/>
            <person name="Alikhan N.F."/>
            <person name="Baker D."/>
            <person name="Gharbi K."/>
            <person name="Hall N."/>
            <person name="Watson M."/>
            <person name="Adriaenssens E.M."/>
            <person name="Foster-Nyarko E."/>
            <person name="Jarju S."/>
            <person name="Secka A."/>
            <person name="Antonio M."/>
            <person name="Oren A."/>
            <person name="Chaudhuri R.R."/>
            <person name="La Ragione R."/>
            <person name="Hildebrand F."/>
            <person name="Pallen M.J."/>
        </authorList>
    </citation>
    <scope>NUCLEOTIDE SEQUENCE</scope>
    <source>
        <strain evidence="4">CHK175-13533</strain>
    </source>
</reference>
<dbReference type="Proteomes" id="UP000700248">
    <property type="component" value="Unassembled WGS sequence"/>
</dbReference>
<dbReference type="RefSeq" id="WP_276831531.1">
    <property type="nucleotide sequence ID" value="NZ_DYTQ01000104.1"/>
</dbReference>
<comment type="caution">
    <text evidence="4">The sequence shown here is derived from an EMBL/GenBank/DDBJ whole genome shotgun (WGS) entry which is preliminary data.</text>
</comment>
<dbReference type="SUPFAM" id="SSF54211">
    <property type="entry name" value="Ribosomal protein S5 domain 2-like"/>
    <property type="match status" value="1"/>
</dbReference>
<sequence>MHYQLDGFYQYEEDIKKSRFLALAGPIGSAEEAMAFIQTHHVPDATHNCWAYKLGDEYRFNDDGEPGGTAGRPMLQAIEGQDCDRVVVLVIRWFGGVKLGTGGLMRAYGGVAASCLRLAPKSPIVPLQTVQCSCDYSDSDLVRSRFAQHQAQVLSEVFGTTGVEWTLALPLDQVQAFEEGFSNWTRGQGFWSTLEKTDSQSLHDGKT</sequence>
<dbReference type="InterPro" id="IPR035647">
    <property type="entry name" value="EFG_III/V"/>
</dbReference>
<dbReference type="Pfam" id="PF01205">
    <property type="entry name" value="Impact_N"/>
    <property type="match status" value="1"/>
</dbReference>
<organism evidence="4 5">
    <name type="scientific">Paenalcaligenes hominis</name>
    <dbReference type="NCBI Taxonomy" id="643674"/>
    <lineage>
        <taxon>Bacteria</taxon>
        <taxon>Pseudomonadati</taxon>
        <taxon>Pseudomonadota</taxon>
        <taxon>Betaproteobacteria</taxon>
        <taxon>Burkholderiales</taxon>
        <taxon>Alcaligenaceae</taxon>
        <taxon>Paenalcaligenes</taxon>
    </lineage>
</organism>
<dbReference type="SUPFAM" id="SSF54980">
    <property type="entry name" value="EF-G C-terminal domain-like"/>
    <property type="match status" value="1"/>
</dbReference>
<dbReference type="InterPro" id="IPR020568">
    <property type="entry name" value="Ribosomal_Su5_D2-typ_SF"/>
</dbReference>
<evidence type="ECO:0000313" key="5">
    <source>
        <dbReference type="Proteomes" id="UP000700248"/>
    </source>
</evidence>
<dbReference type="AlphaFoldDB" id="A0A9D3ABI9"/>
<feature type="domain" description="UPF0029" evidence="3">
    <location>
        <begin position="132"/>
        <end position="188"/>
    </location>
</feature>
<dbReference type="GO" id="GO:0032561">
    <property type="term" value="F:guanyl ribonucleotide binding"/>
    <property type="evidence" value="ECO:0007669"/>
    <property type="project" value="UniProtKB-ARBA"/>
</dbReference>
<evidence type="ECO:0000259" key="3">
    <source>
        <dbReference type="Pfam" id="PF09186"/>
    </source>
</evidence>
<dbReference type="InterPro" id="IPR036956">
    <property type="entry name" value="Impact_N_sf"/>
</dbReference>
<dbReference type="Gene3D" id="3.30.70.240">
    <property type="match status" value="1"/>
</dbReference>
<dbReference type="GO" id="GO:0017111">
    <property type="term" value="F:ribonucleoside triphosphate phosphatase activity"/>
    <property type="evidence" value="ECO:0007669"/>
    <property type="project" value="UniProtKB-ARBA"/>
</dbReference>
<dbReference type="GO" id="GO:0005737">
    <property type="term" value="C:cytoplasm"/>
    <property type="evidence" value="ECO:0007669"/>
    <property type="project" value="TreeGrafter"/>
</dbReference>
<evidence type="ECO:0000256" key="1">
    <source>
        <dbReference type="ARBA" id="ARBA00007665"/>
    </source>
</evidence>
<gene>
    <name evidence="4" type="ORF">K8U84_09480</name>
</gene>
<comment type="similarity">
    <text evidence="1">Belongs to the IMPACT family.</text>
</comment>
<proteinExistence type="inferred from homology"/>
<evidence type="ECO:0000259" key="2">
    <source>
        <dbReference type="Pfam" id="PF01205"/>
    </source>
</evidence>
<dbReference type="PANTHER" id="PTHR16301">
    <property type="entry name" value="IMPACT-RELATED"/>
    <property type="match status" value="1"/>
</dbReference>
<name>A0A9D3ABI9_9BURK</name>
<evidence type="ECO:0000313" key="4">
    <source>
        <dbReference type="EMBL" id="HJH24771.1"/>
    </source>
</evidence>
<dbReference type="EMBL" id="DYTQ01000104">
    <property type="protein sequence ID" value="HJH24771.1"/>
    <property type="molecule type" value="Genomic_DNA"/>
</dbReference>
<dbReference type="InterPro" id="IPR001498">
    <property type="entry name" value="Impact_N"/>
</dbReference>
<dbReference type="InterPro" id="IPR023582">
    <property type="entry name" value="Impact"/>
</dbReference>
<dbReference type="GO" id="GO:0006446">
    <property type="term" value="P:regulation of translational initiation"/>
    <property type="evidence" value="ECO:0007669"/>
    <property type="project" value="TreeGrafter"/>
</dbReference>
<accession>A0A9D3ABI9</accession>
<dbReference type="Gene3D" id="3.30.230.30">
    <property type="entry name" value="Impact, N-terminal domain"/>
    <property type="match status" value="1"/>
</dbReference>
<feature type="domain" description="Impact N-terminal" evidence="2">
    <location>
        <begin position="16"/>
        <end position="116"/>
    </location>
</feature>
<dbReference type="InterPro" id="IPR015269">
    <property type="entry name" value="UPF0029_Impact_C"/>
</dbReference>
<dbReference type="Pfam" id="PF09186">
    <property type="entry name" value="DUF1949"/>
    <property type="match status" value="1"/>
</dbReference>
<reference evidence="4" key="2">
    <citation type="submission" date="2021-09" db="EMBL/GenBank/DDBJ databases">
        <authorList>
            <person name="Gilroy R."/>
        </authorList>
    </citation>
    <scope>NUCLEOTIDE SEQUENCE</scope>
    <source>
        <strain evidence="4">CHK175-13533</strain>
    </source>
</reference>
<dbReference type="PANTHER" id="PTHR16301:SF20">
    <property type="entry name" value="IMPACT FAMILY MEMBER YIGZ"/>
    <property type="match status" value="1"/>
</dbReference>
<protein>
    <submittedName>
        <fullName evidence="4">IMPACT family protein</fullName>
    </submittedName>
</protein>